<keyword evidence="2" id="KW-1003">Cell membrane</keyword>
<feature type="transmembrane region" description="Helical" evidence="6">
    <location>
        <begin position="166"/>
        <end position="183"/>
    </location>
</feature>
<dbReference type="PANTHER" id="PTHR32322:SF18">
    <property type="entry name" value="S-ADENOSYLMETHIONINE_S-ADENOSYLHOMOCYSTEINE TRANSPORTER"/>
    <property type="match status" value="1"/>
</dbReference>
<dbReference type="InterPro" id="IPR037185">
    <property type="entry name" value="EmrE-like"/>
</dbReference>
<dbReference type="SUPFAM" id="SSF103481">
    <property type="entry name" value="Multidrug resistance efflux transporter EmrE"/>
    <property type="match status" value="2"/>
</dbReference>
<sequence length="302" mass="33724">MHKNSQLNLNQYASSPTFIYLFELFMVQFLFAILPSLSKIAFKSFAPESILFFRIAGSSLLFALVFFFFMYEKIHRIKDYLYFALLSLFGVVGNQYLFLKGVSLSTAINASIIITTIPIFTLIIANIVSREQITRLKLLGILIALSGVLSIIGLDKFALSGHTTGNIMILSNSLLYSVYLVMTKPILSRYHPFTVITYVFLFSTIECLPFCYNNLLNAKLSMIPLNEYYVPIIIVLFSTFAPYLLNTIALKHVSSSVVAIFIYTQPLIGTLFAIILLGEQLTAGIILSGILIISGVILATIK</sequence>
<dbReference type="Pfam" id="PF00892">
    <property type="entry name" value="EamA"/>
    <property type="match status" value="2"/>
</dbReference>
<dbReference type="GO" id="GO:0005886">
    <property type="term" value="C:plasma membrane"/>
    <property type="evidence" value="ECO:0007669"/>
    <property type="project" value="UniProtKB-SubCell"/>
</dbReference>
<feature type="transmembrane region" description="Helical" evidence="6">
    <location>
        <begin position="12"/>
        <end position="31"/>
    </location>
</feature>
<gene>
    <name evidence="8" type="ORF">A2Y62_11015</name>
</gene>
<dbReference type="InterPro" id="IPR000620">
    <property type="entry name" value="EamA_dom"/>
</dbReference>
<comment type="caution">
    <text evidence="8">The sequence shown here is derived from an EMBL/GenBank/DDBJ whole genome shotgun (WGS) entry which is preliminary data.</text>
</comment>
<evidence type="ECO:0000313" key="9">
    <source>
        <dbReference type="Proteomes" id="UP000178943"/>
    </source>
</evidence>
<protein>
    <recommendedName>
        <fullName evidence="7">EamA domain-containing protein</fullName>
    </recommendedName>
</protein>
<feature type="transmembrane region" description="Helical" evidence="6">
    <location>
        <begin position="104"/>
        <end position="124"/>
    </location>
</feature>
<reference evidence="8 9" key="1">
    <citation type="journal article" date="2016" name="Nat. Commun.">
        <title>Thousands of microbial genomes shed light on interconnected biogeochemical processes in an aquifer system.</title>
        <authorList>
            <person name="Anantharaman K."/>
            <person name="Brown C.T."/>
            <person name="Hug L.A."/>
            <person name="Sharon I."/>
            <person name="Castelle C.J."/>
            <person name="Probst A.J."/>
            <person name="Thomas B.C."/>
            <person name="Singh A."/>
            <person name="Wilkins M.J."/>
            <person name="Karaoz U."/>
            <person name="Brodie E.L."/>
            <person name="Williams K.H."/>
            <person name="Hubbard S.S."/>
            <person name="Banfield J.F."/>
        </authorList>
    </citation>
    <scope>NUCLEOTIDE SEQUENCE [LARGE SCALE GENOMIC DNA]</scope>
</reference>
<feature type="transmembrane region" description="Helical" evidence="6">
    <location>
        <begin position="195"/>
        <end position="216"/>
    </location>
</feature>
<feature type="domain" description="EamA" evidence="7">
    <location>
        <begin position="164"/>
        <end position="300"/>
    </location>
</feature>
<evidence type="ECO:0000259" key="7">
    <source>
        <dbReference type="Pfam" id="PF00892"/>
    </source>
</evidence>
<name>A0A1F5V615_9BACT</name>
<dbReference type="EMBL" id="MFGW01000231">
    <property type="protein sequence ID" value="OGF58862.1"/>
    <property type="molecule type" value="Genomic_DNA"/>
</dbReference>
<dbReference type="PANTHER" id="PTHR32322">
    <property type="entry name" value="INNER MEMBRANE TRANSPORTER"/>
    <property type="match status" value="1"/>
</dbReference>
<evidence type="ECO:0000256" key="4">
    <source>
        <dbReference type="ARBA" id="ARBA00022989"/>
    </source>
</evidence>
<dbReference type="Proteomes" id="UP000178943">
    <property type="component" value="Unassembled WGS sequence"/>
</dbReference>
<feature type="transmembrane region" description="Helical" evidence="6">
    <location>
        <begin position="283"/>
        <end position="301"/>
    </location>
</feature>
<keyword evidence="3 6" id="KW-0812">Transmembrane</keyword>
<feature type="transmembrane region" description="Helical" evidence="6">
    <location>
        <begin position="80"/>
        <end position="98"/>
    </location>
</feature>
<evidence type="ECO:0000256" key="3">
    <source>
        <dbReference type="ARBA" id="ARBA00022692"/>
    </source>
</evidence>
<feature type="transmembrane region" description="Helical" evidence="6">
    <location>
        <begin position="228"/>
        <end position="245"/>
    </location>
</feature>
<feature type="transmembrane region" description="Helical" evidence="6">
    <location>
        <begin position="51"/>
        <end position="71"/>
    </location>
</feature>
<feature type="transmembrane region" description="Helical" evidence="6">
    <location>
        <begin position="257"/>
        <end position="277"/>
    </location>
</feature>
<proteinExistence type="predicted"/>
<evidence type="ECO:0000256" key="1">
    <source>
        <dbReference type="ARBA" id="ARBA00004651"/>
    </source>
</evidence>
<evidence type="ECO:0000313" key="8">
    <source>
        <dbReference type="EMBL" id="OGF58862.1"/>
    </source>
</evidence>
<dbReference type="STRING" id="1817863.A2Y62_11015"/>
<feature type="domain" description="EamA" evidence="7">
    <location>
        <begin position="24"/>
        <end position="151"/>
    </location>
</feature>
<feature type="transmembrane region" description="Helical" evidence="6">
    <location>
        <begin position="136"/>
        <end position="154"/>
    </location>
</feature>
<organism evidence="8 9">
    <name type="scientific">Candidatus Fischerbacteria bacterium RBG_13_37_8</name>
    <dbReference type="NCBI Taxonomy" id="1817863"/>
    <lineage>
        <taxon>Bacteria</taxon>
        <taxon>Candidatus Fischeribacteriota</taxon>
    </lineage>
</organism>
<comment type="subcellular location">
    <subcellularLocation>
        <location evidence="1">Cell membrane</location>
        <topology evidence="1">Multi-pass membrane protein</topology>
    </subcellularLocation>
</comment>
<keyword evidence="4 6" id="KW-1133">Transmembrane helix</keyword>
<dbReference type="AlphaFoldDB" id="A0A1F5V615"/>
<evidence type="ECO:0000256" key="6">
    <source>
        <dbReference type="SAM" id="Phobius"/>
    </source>
</evidence>
<accession>A0A1F5V615</accession>
<keyword evidence="5 6" id="KW-0472">Membrane</keyword>
<evidence type="ECO:0000256" key="5">
    <source>
        <dbReference type="ARBA" id="ARBA00023136"/>
    </source>
</evidence>
<evidence type="ECO:0000256" key="2">
    <source>
        <dbReference type="ARBA" id="ARBA00022475"/>
    </source>
</evidence>
<dbReference type="InterPro" id="IPR050638">
    <property type="entry name" value="AA-Vitamin_Transporters"/>
</dbReference>